<dbReference type="SMART" id="SM00052">
    <property type="entry name" value="EAL"/>
    <property type="match status" value="1"/>
</dbReference>
<dbReference type="NCBIfam" id="TIGR00229">
    <property type="entry name" value="sensory_box"/>
    <property type="match status" value="1"/>
</dbReference>
<dbReference type="AlphaFoldDB" id="A0A6M8HQT9"/>
<keyword evidence="5" id="KW-1185">Reference proteome</keyword>
<evidence type="ECO:0000313" key="5">
    <source>
        <dbReference type="Proteomes" id="UP000500767"/>
    </source>
</evidence>
<dbReference type="Proteomes" id="UP000500767">
    <property type="component" value="Chromosome"/>
</dbReference>
<dbReference type="InterPro" id="IPR052155">
    <property type="entry name" value="Biofilm_reg_signaling"/>
</dbReference>
<dbReference type="SUPFAM" id="SSF141868">
    <property type="entry name" value="EAL domain-like"/>
    <property type="match status" value="1"/>
</dbReference>
<dbReference type="InterPro" id="IPR003018">
    <property type="entry name" value="GAF"/>
</dbReference>
<dbReference type="InterPro" id="IPR000014">
    <property type="entry name" value="PAS"/>
</dbReference>
<feature type="domain" description="PAC" evidence="1">
    <location>
        <begin position="303"/>
        <end position="355"/>
    </location>
</feature>
<reference evidence="4 5" key="1">
    <citation type="journal article" date="2014" name="World J. Microbiol. Biotechnol.">
        <title>Biodiversity and physiological characteristics of Antarctic and Arctic lichens-associated bacteria.</title>
        <authorList>
            <person name="Lee Y.M."/>
            <person name="Kim E.H."/>
            <person name="Lee H.K."/>
            <person name="Hong S.G."/>
        </authorList>
    </citation>
    <scope>NUCLEOTIDE SEQUENCE [LARGE SCALE GENOMIC DNA]</scope>
    <source>
        <strain evidence="4 5">PAMC 26569</strain>
    </source>
</reference>
<dbReference type="SUPFAM" id="SSF55781">
    <property type="entry name" value="GAF domain-like"/>
    <property type="match status" value="1"/>
</dbReference>
<dbReference type="PANTHER" id="PTHR44757">
    <property type="entry name" value="DIGUANYLATE CYCLASE DGCP"/>
    <property type="match status" value="1"/>
</dbReference>
<dbReference type="InterPro" id="IPR029787">
    <property type="entry name" value="Nucleotide_cyclase"/>
</dbReference>
<evidence type="ECO:0000313" key="4">
    <source>
        <dbReference type="EMBL" id="QKE90843.1"/>
    </source>
</evidence>
<dbReference type="KEGG" id="lck:HN018_13060"/>
<dbReference type="Gene3D" id="3.30.450.20">
    <property type="entry name" value="PAS domain"/>
    <property type="match status" value="1"/>
</dbReference>
<dbReference type="InterPro" id="IPR001610">
    <property type="entry name" value="PAC"/>
</dbReference>
<dbReference type="InterPro" id="IPR029016">
    <property type="entry name" value="GAF-like_dom_sf"/>
</dbReference>
<dbReference type="PROSITE" id="PS50887">
    <property type="entry name" value="GGDEF"/>
    <property type="match status" value="1"/>
</dbReference>
<dbReference type="CDD" id="cd01949">
    <property type="entry name" value="GGDEF"/>
    <property type="match status" value="1"/>
</dbReference>
<evidence type="ECO:0000259" key="2">
    <source>
        <dbReference type="PROSITE" id="PS50883"/>
    </source>
</evidence>
<dbReference type="EMBL" id="CP053708">
    <property type="protein sequence ID" value="QKE90843.1"/>
    <property type="molecule type" value="Genomic_DNA"/>
</dbReference>
<dbReference type="InterPro" id="IPR035965">
    <property type="entry name" value="PAS-like_dom_sf"/>
</dbReference>
<dbReference type="Pfam" id="PF00990">
    <property type="entry name" value="GGDEF"/>
    <property type="match status" value="1"/>
</dbReference>
<feature type="domain" description="GGDEF" evidence="3">
    <location>
        <begin position="386"/>
        <end position="519"/>
    </location>
</feature>
<dbReference type="SUPFAM" id="SSF55073">
    <property type="entry name" value="Nucleotide cyclase"/>
    <property type="match status" value="1"/>
</dbReference>
<dbReference type="InterPro" id="IPR000700">
    <property type="entry name" value="PAS-assoc_C"/>
</dbReference>
<dbReference type="PANTHER" id="PTHR44757:SF2">
    <property type="entry name" value="BIOFILM ARCHITECTURE MAINTENANCE PROTEIN MBAA"/>
    <property type="match status" value="1"/>
</dbReference>
<dbReference type="InterPro" id="IPR013655">
    <property type="entry name" value="PAS_fold_3"/>
</dbReference>
<dbReference type="InterPro" id="IPR035919">
    <property type="entry name" value="EAL_sf"/>
</dbReference>
<dbReference type="RefSeq" id="WP_172443480.1">
    <property type="nucleotide sequence ID" value="NZ_CP053708.1"/>
</dbReference>
<dbReference type="SUPFAM" id="SSF55785">
    <property type="entry name" value="PYP-like sensor domain (PAS domain)"/>
    <property type="match status" value="1"/>
</dbReference>
<dbReference type="Pfam" id="PF01590">
    <property type="entry name" value="GAF"/>
    <property type="match status" value="1"/>
</dbReference>
<evidence type="ECO:0000259" key="1">
    <source>
        <dbReference type="PROSITE" id="PS50113"/>
    </source>
</evidence>
<protein>
    <submittedName>
        <fullName evidence="4">EAL domain-containing protein</fullName>
    </submittedName>
</protein>
<dbReference type="PROSITE" id="PS50883">
    <property type="entry name" value="EAL"/>
    <property type="match status" value="1"/>
</dbReference>
<gene>
    <name evidence="4" type="ORF">HN018_13060</name>
</gene>
<dbReference type="SMART" id="SM00065">
    <property type="entry name" value="GAF"/>
    <property type="match status" value="1"/>
</dbReference>
<dbReference type="CDD" id="cd00130">
    <property type="entry name" value="PAS"/>
    <property type="match status" value="1"/>
</dbReference>
<name>A0A6M8HQT9_9PROT</name>
<dbReference type="InterPro" id="IPR000160">
    <property type="entry name" value="GGDEF_dom"/>
</dbReference>
<dbReference type="InterPro" id="IPR043128">
    <property type="entry name" value="Rev_trsase/Diguanyl_cyclase"/>
</dbReference>
<dbReference type="PROSITE" id="PS50113">
    <property type="entry name" value="PAC"/>
    <property type="match status" value="1"/>
</dbReference>
<dbReference type="SMART" id="SM00267">
    <property type="entry name" value="GGDEF"/>
    <property type="match status" value="1"/>
</dbReference>
<dbReference type="InterPro" id="IPR001633">
    <property type="entry name" value="EAL_dom"/>
</dbReference>
<proteinExistence type="predicted"/>
<dbReference type="Pfam" id="PF00563">
    <property type="entry name" value="EAL"/>
    <property type="match status" value="1"/>
</dbReference>
<dbReference type="Gene3D" id="2.10.70.100">
    <property type="match status" value="1"/>
</dbReference>
<dbReference type="NCBIfam" id="TIGR00254">
    <property type="entry name" value="GGDEF"/>
    <property type="match status" value="1"/>
</dbReference>
<evidence type="ECO:0000259" key="3">
    <source>
        <dbReference type="PROSITE" id="PS50887"/>
    </source>
</evidence>
<sequence>MKGQPTGLGSLTIETGLWFFVLLASHSADKTECVLKDGKPCKHEMLQELLRRQIVLTRFGELALRSDDLDAILTEACHLVREALDTDLAKVIELQEDQVTLLVRAGVGWKPGVVGIATIYAADDTSEGHALKLQEPVISPDIETETRFRYPAYLTDNGVRAFVNVIIKGGKDRPPFGILQVDSRTARKFTEEDTIFLSSYANLLAPAVDRFRVIGDVRQGQALLRESEARLARAISAAGMSTWEWDPASDTLRFSHGFEALHGQEVGTLPRMASLRQVVHREDWPALTVALDRALRGDAQGSLTIEFRITLPQGEVRWLRSTGHAEFDTKGAPMRLAGVTQDITISRNAEERIAHMARHDELTGLLNRRALRERLEDALLRSQRGEGCAILALDLDRFKDVNDTLGHAVGDGVLHSVANRLLDATRETGVVARPGGDEFVVIQFGLRQPQDAETLATRIVTMLGEPHELDGHEVTTGVSIGIAIAPTDGTEVEQVLKCADLALYDAKSDDESRFRFFEPEMQARAQERRQLVADLRLAVVRNEFELHYQPLVDLAQNRVIAFEALVRWRHPVRGLVPPDAFIRLAEETGLIEPIGKWILFKACADAVGWLPDTKVAVNLSAVQFAKGDLAATVAAALEGAGLTPGRLELEITESLLLDEDDATLAMLRRLHDYGVSISMDDFGIGYSSLSYISKYPFDKVKIDRSFIAAGEGKSGAAIIRAIVELCRSLGIPTTAEGIETRRQLEQVVSLGCSEGQGYFFAPPRPLADIPPMLGGPQWPHHSAVH</sequence>
<dbReference type="Gene3D" id="3.30.70.270">
    <property type="match status" value="1"/>
</dbReference>
<feature type="domain" description="EAL" evidence="2">
    <location>
        <begin position="528"/>
        <end position="777"/>
    </location>
</feature>
<accession>A0A6M8HQT9</accession>
<organism evidence="4 5">
    <name type="scientific">Lichenicola cladoniae</name>
    <dbReference type="NCBI Taxonomy" id="1484109"/>
    <lineage>
        <taxon>Bacteria</taxon>
        <taxon>Pseudomonadati</taxon>
        <taxon>Pseudomonadota</taxon>
        <taxon>Alphaproteobacteria</taxon>
        <taxon>Acetobacterales</taxon>
        <taxon>Acetobacteraceae</taxon>
        <taxon>Lichenicola</taxon>
    </lineage>
</organism>
<dbReference type="SMART" id="SM00086">
    <property type="entry name" value="PAC"/>
    <property type="match status" value="1"/>
</dbReference>
<dbReference type="CDD" id="cd01948">
    <property type="entry name" value="EAL"/>
    <property type="match status" value="1"/>
</dbReference>
<dbReference type="Gene3D" id="3.20.20.450">
    <property type="entry name" value="EAL domain"/>
    <property type="match status" value="1"/>
</dbReference>
<dbReference type="Pfam" id="PF08447">
    <property type="entry name" value="PAS_3"/>
    <property type="match status" value="1"/>
</dbReference>
<dbReference type="Gene3D" id="3.30.450.40">
    <property type="match status" value="1"/>
</dbReference>